<dbReference type="PROSITE" id="PS00626">
    <property type="entry name" value="RCC1_2"/>
    <property type="match status" value="1"/>
</dbReference>
<dbReference type="PANTHER" id="PTHR45982">
    <property type="entry name" value="REGULATOR OF CHROMOSOME CONDENSATION"/>
    <property type="match status" value="1"/>
</dbReference>
<dbReference type="InterPro" id="IPR058923">
    <property type="entry name" value="RCC1-like_dom"/>
</dbReference>
<name>A0AAD7MGY5_9AGAR</name>
<dbReference type="GO" id="GO:0005085">
    <property type="term" value="F:guanyl-nucleotide exchange factor activity"/>
    <property type="evidence" value="ECO:0007669"/>
    <property type="project" value="TreeGrafter"/>
</dbReference>
<dbReference type="InterPro" id="IPR051553">
    <property type="entry name" value="Ran_GTPase-activating"/>
</dbReference>
<feature type="region of interest" description="Disordered" evidence="4">
    <location>
        <begin position="1"/>
        <end position="53"/>
    </location>
</feature>
<evidence type="ECO:0000259" key="5">
    <source>
        <dbReference type="Pfam" id="PF25390"/>
    </source>
</evidence>
<feature type="compositionally biased region" description="Basic residues" evidence="4">
    <location>
        <begin position="29"/>
        <end position="40"/>
    </location>
</feature>
<protein>
    <submittedName>
        <fullName evidence="6">RCC1/BLIP-II</fullName>
    </submittedName>
</protein>
<dbReference type="SUPFAM" id="SSF50985">
    <property type="entry name" value="RCC1/BLIP-II"/>
    <property type="match status" value="1"/>
</dbReference>
<feature type="repeat" description="RCC1" evidence="3">
    <location>
        <begin position="234"/>
        <end position="287"/>
    </location>
</feature>
<dbReference type="AlphaFoldDB" id="A0AAD7MGY5"/>
<evidence type="ECO:0000256" key="4">
    <source>
        <dbReference type="SAM" id="MobiDB-lite"/>
    </source>
</evidence>
<feature type="repeat" description="RCC1" evidence="3">
    <location>
        <begin position="456"/>
        <end position="509"/>
    </location>
</feature>
<dbReference type="PROSITE" id="PS00625">
    <property type="entry name" value="RCC1_1"/>
    <property type="match status" value="1"/>
</dbReference>
<dbReference type="Gene3D" id="2.130.10.30">
    <property type="entry name" value="Regulator of chromosome condensation 1/beta-lactamase-inhibitor protein II"/>
    <property type="match status" value="1"/>
</dbReference>
<accession>A0AAD7MGY5</accession>
<feature type="domain" description="RCC1-like" evidence="5">
    <location>
        <begin position="61"/>
        <end position="504"/>
    </location>
</feature>
<dbReference type="PROSITE" id="PS50012">
    <property type="entry name" value="RCC1_3"/>
    <property type="match status" value="6"/>
</dbReference>
<keyword evidence="2" id="KW-0677">Repeat</keyword>
<comment type="caution">
    <text evidence="6">The sequence shown here is derived from an EMBL/GenBank/DDBJ whole genome shotgun (WGS) entry which is preliminary data.</text>
</comment>
<evidence type="ECO:0000256" key="1">
    <source>
        <dbReference type="ARBA" id="ARBA00022658"/>
    </source>
</evidence>
<proteinExistence type="predicted"/>
<sequence length="514" mass="54794">MPKAKKAVTTRTRNLNANTKHAPAESRTKSRTRTTTKRRAASPLPLNPIPGPSRATEKQVLLVHGAFDAGQLGLGDDQEKEVMRPRVHPAVLQQVTDGSLGPIGVESVAAGGMHSLFLDSNGKIWSFGSNDSLALGRLTKPPQGTPDNLPALVSGLEDFRATAIAASDNLSVAISSTGELRAWGTFNSSDGLLGFMGHKDKQLTPTPLAAFSKEKPISRVVCGEDHALALTTDGRVFAWGNGASFQLGRRILERRKINGLTPEALPKLRRIVNVFAGVHTSFAVDEEGRVFGWGLNQMRQTGVESEETLVKAPTEIDALSPEEHAEARVVGIAGGEHHTCFLFDDGSVWGCGRTGADRLGLAADHPSVLAHNAEVAEALAQANEEGWAEDDPRRAALPKKDDFLVYPPLRIAFPPPPTSTTPEPPLAPYAEGVFSDTRITHISAGERYTLAVSEEGYLYSWGEGNASQLGLGNVSNARTPTRVANTALKAHEMVGASAGGQHVLLVGAKREEPL</sequence>
<feature type="repeat" description="RCC1" evidence="3">
    <location>
        <begin position="59"/>
        <end position="121"/>
    </location>
</feature>
<gene>
    <name evidence="6" type="ORF">B0H16DRAFT_1612358</name>
</gene>
<dbReference type="PANTHER" id="PTHR45982:SF1">
    <property type="entry name" value="REGULATOR OF CHROMOSOME CONDENSATION"/>
    <property type="match status" value="1"/>
</dbReference>
<feature type="repeat" description="RCC1" evidence="3">
    <location>
        <begin position="288"/>
        <end position="345"/>
    </location>
</feature>
<dbReference type="InterPro" id="IPR009091">
    <property type="entry name" value="RCC1/BLIP-II"/>
</dbReference>
<feature type="compositionally biased region" description="Polar residues" evidence="4">
    <location>
        <begin position="9"/>
        <end position="19"/>
    </location>
</feature>
<dbReference type="InterPro" id="IPR000408">
    <property type="entry name" value="Reg_chr_condens"/>
</dbReference>
<feature type="repeat" description="RCC1" evidence="3">
    <location>
        <begin position="178"/>
        <end position="233"/>
    </location>
</feature>
<dbReference type="GO" id="GO:0005737">
    <property type="term" value="C:cytoplasm"/>
    <property type="evidence" value="ECO:0007669"/>
    <property type="project" value="TreeGrafter"/>
</dbReference>
<dbReference type="PRINTS" id="PR00633">
    <property type="entry name" value="RCCNDNSATION"/>
</dbReference>
<evidence type="ECO:0000313" key="7">
    <source>
        <dbReference type="Proteomes" id="UP001215598"/>
    </source>
</evidence>
<keyword evidence="7" id="KW-1185">Reference proteome</keyword>
<organism evidence="6 7">
    <name type="scientific">Mycena metata</name>
    <dbReference type="NCBI Taxonomy" id="1033252"/>
    <lineage>
        <taxon>Eukaryota</taxon>
        <taxon>Fungi</taxon>
        <taxon>Dikarya</taxon>
        <taxon>Basidiomycota</taxon>
        <taxon>Agaricomycotina</taxon>
        <taxon>Agaricomycetes</taxon>
        <taxon>Agaricomycetidae</taxon>
        <taxon>Agaricales</taxon>
        <taxon>Marasmiineae</taxon>
        <taxon>Mycenaceae</taxon>
        <taxon>Mycena</taxon>
    </lineage>
</organism>
<evidence type="ECO:0000256" key="3">
    <source>
        <dbReference type="PROSITE-ProRule" id="PRU00235"/>
    </source>
</evidence>
<feature type="repeat" description="RCC1" evidence="3">
    <location>
        <begin position="122"/>
        <end position="177"/>
    </location>
</feature>
<keyword evidence="1" id="KW-0344">Guanine-nucleotide releasing factor</keyword>
<dbReference type="Proteomes" id="UP001215598">
    <property type="component" value="Unassembled WGS sequence"/>
</dbReference>
<dbReference type="Pfam" id="PF25390">
    <property type="entry name" value="WD40_RLD"/>
    <property type="match status" value="1"/>
</dbReference>
<evidence type="ECO:0000313" key="6">
    <source>
        <dbReference type="EMBL" id="KAJ7717025.1"/>
    </source>
</evidence>
<evidence type="ECO:0000256" key="2">
    <source>
        <dbReference type="ARBA" id="ARBA00022737"/>
    </source>
</evidence>
<reference evidence="6" key="1">
    <citation type="submission" date="2023-03" db="EMBL/GenBank/DDBJ databases">
        <title>Massive genome expansion in bonnet fungi (Mycena s.s.) driven by repeated elements and novel gene families across ecological guilds.</title>
        <authorList>
            <consortium name="Lawrence Berkeley National Laboratory"/>
            <person name="Harder C.B."/>
            <person name="Miyauchi S."/>
            <person name="Viragh M."/>
            <person name="Kuo A."/>
            <person name="Thoen E."/>
            <person name="Andreopoulos B."/>
            <person name="Lu D."/>
            <person name="Skrede I."/>
            <person name="Drula E."/>
            <person name="Henrissat B."/>
            <person name="Morin E."/>
            <person name="Kohler A."/>
            <person name="Barry K."/>
            <person name="LaButti K."/>
            <person name="Morin E."/>
            <person name="Salamov A."/>
            <person name="Lipzen A."/>
            <person name="Mereny Z."/>
            <person name="Hegedus B."/>
            <person name="Baldrian P."/>
            <person name="Stursova M."/>
            <person name="Weitz H."/>
            <person name="Taylor A."/>
            <person name="Grigoriev I.V."/>
            <person name="Nagy L.G."/>
            <person name="Martin F."/>
            <person name="Kauserud H."/>
        </authorList>
    </citation>
    <scope>NUCLEOTIDE SEQUENCE</scope>
    <source>
        <strain evidence="6">CBHHK182m</strain>
    </source>
</reference>
<dbReference type="EMBL" id="JARKIB010000283">
    <property type="protein sequence ID" value="KAJ7717025.1"/>
    <property type="molecule type" value="Genomic_DNA"/>
</dbReference>